<organism evidence="4 5">
    <name type="scientific">Flavobacterium macacae</name>
    <dbReference type="NCBI Taxonomy" id="2488993"/>
    <lineage>
        <taxon>Bacteria</taxon>
        <taxon>Pseudomonadati</taxon>
        <taxon>Bacteroidota</taxon>
        <taxon>Flavobacteriia</taxon>
        <taxon>Flavobacteriales</taxon>
        <taxon>Flavobacteriaceae</taxon>
        <taxon>Flavobacterium</taxon>
    </lineage>
</organism>
<dbReference type="GO" id="GO:0016491">
    <property type="term" value="F:oxidoreductase activity"/>
    <property type="evidence" value="ECO:0007669"/>
    <property type="project" value="UniProtKB-KW"/>
</dbReference>
<dbReference type="InterPro" id="IPR050097">
    <property type="entry name" value="Ferredoxin-NADP_redctase_2"/>
</dbReference>
<comment type="caution">
    <text evidence="4">The sequence shown here is derived from an EMBL/GenBank/DDBJ whole genome shotgun (WGS) entry which is preliminary data.</text>
</comment>
<dbReference type="OrthoDB" id="9806179at2"/>
<dbReference type="PANTHER" id="PTHR48105">
    <property type="entry name" value="THIOREDOXIN REDUCTASE 1-RELATED-RELATED"/>
    <property type="match status" value="1"/>
</dbReference>
<dbReference type="RefSeq" id="WP_125013257.1">
    <property type="nucleotide sequence ID" value="NZ_RQVR01000013.1"/>
</dbReference>
<keyword evidence="5" id="KW-1185">Reference proteome</keyword>
<dbReference type="Pfam" id="PF07992">
    <property type="entry name" value="Pyr_redox_2"/>
    <property type="match status" value="1"/>
</dbReference>
<keyword evidence="1" id="KW-0285">Flavoprotein</keyword>
<dbReference type="InterPro" id="IPR036188">
    <property type="entry name" value="FAD/NAD-bd_sf"/>
</dbReference>
<dbReference type="SUPFAM" id="SSF51905">
    <property type="entry name" value="FAD/NAD(P)-binding domain"/>
    <property type="match status" value="2"/>
</dbReference>
<dbReference type="InterPro" id="IPR023753">
    <property type="entry name" value="FAD/NAD-binding_dom"/>
</dbReference>
<protein>
    <submittedName>
        <fullName evidence="4">NAD(P)/FAD-dependent oxidoreductase</fullName>
    </submittedName>
</protein>
<dbReference type="PRINTS" id="PR00469">
    <property type="entry name" value="PNDRDTASEII"/>
</dbReference>
<name>A0A3P3W6R2_9FLAO</name>
<gene>
    <name evidence="4" type="ORF">EG849_11630</name>
</gene>
<feature type="domain" description="FAD/NAD(P)-binding" evidence="3">
    <location>
        <begin position="16"/>
        <end position="293"/>
    </location>
</feature>
<evidence type="ECO:0000313" key="4">
    <source>
        <dbReference type="EMBL" id="RRJ89967.1"/>
    </source>
</evidence>
<evidence type="ECO:0000256" key="1">
    <source>
        <dbReference type="ARBA" id="ARBA00022630"/>
    </source>
</evidence>
<sequence>MNPNLNPETFENPTFFDVIIVGGSYSGLSSAMALGRSLRKVLIIDSGKPCNIQTPYSHNFLTQDGKSPKEISEIAKSQVSKYENVKFQNGIAVNAEETTFGFAVETDSGAIFNAKKLIFATGLKDIFPETEGFAECWGISILHCPYCHGYEVRNLETGIIAHGEIGFEFSKMISNWTNKLTLFTNGKATFTEEQFEKLCEKNIKVNEKEISMVLHVHGKISAIEFKDGSQAKVEAVYPKIDFEQHCKIPEKLGCEINEQGLLQVDQFQKTTVPGIYACGDNSAMRSVAFAVSNGSMSGVMANKDLIFESF</sequence>
<dbReference type="Proteomes" id="UP000271937">
    <property type="component" value="Unassembled WGS sequence"/>
</dbReference>
<keyword evidence="2" id="KW-0560">Oxidoreductase</keyword>
<evidence type="ECO:0000313" key="5">
    <source>
        <dbReference type="Proteomes" id="UP000271937"/>
    </source>
</evidence>
<dbReference type="AlphaFoldDB" id="A0A3P3W6R2"/>
<proteinExistence type="predicted"/>
<accession>A0A3P3W6R2</accession>
<evidence type="ECO:0000259" key="3">
    <source>
        <dbReference type="Pfam" id="PF07992"/>
    </source>
</evidence>
<dbReference type="PRINTS" id="PR00368">
    <property type="entry name" value="FADPNR"/>
</dbReference>
<evidence type="ECO:0000256" key="2">
    <source>
        <dbReference type="ARBA" id="ARBA00023002"/>
    </source>
</evidence>
<dbReference type="Gene3D" id="3.50.50.60">
    <property type="entry name" value="FAD/NAD(P)-binding domain"/>
    <property type="match status" value="2"/>
</dbReference>
<reference evidence="4 5" key="1">
    <citation type="submission" date="2018-11" db="EMBL/GenBank/DDBJ databases">
        <title>Flavobacterium sp. nov., YIM 102600 draft genome.</title>
        <authorList>
            <person name="Li G."/>
            <person name="Jiang Y."/>
        </authorList>
    </citation>
    <scope>NUCLEOTIDE SEQUENCE [LARGE SCALE GENOMIC DNA]</scope>
    <source>
        <strain evidence="4 5">YIM 102600</strain>
    </source>
</reference>
<dbReference type="EMBL" id="RQVR01000013">
    <property type="protein sequence ID" value="RRJ89967.1"/>
    <property type="molecule type" value="Genomic_DNA"/>
</dbReference>